<dbReference type="GO" id="GO:0004185">
    <property type="term" value="F:serine-type carboxypeptidase activity"/>
    <property type="evidence" value="ECO:0007669"/>
    <property type="project" value="UniProtKB-UniRule"/>
</dbReference>
<dbReference type="OrthoDB" id="443318at2759"/>
<feature type="signal peptide" evidence="6">
    <location>
        <begin position="1"/>
        <end position="23"/>
    </location>
</feature>
<dbReference type="EMBL" id="MU151055">
    <property type="protein sequence ID" value="KAF9454245.1"/>
    <property type="molecule type" value="Genomic_DNA"/>
</dbReference>
<dbReference type="Gene3D" id="3.40.50.1820">
    <property type="entry name" value="alpha/beta hydrolase"/>
    <property type="match status" value="1"/>
</dbReference>
<name>A0A9P5XNX7_9AGAR</name>
<dbReference type="InterPro" id="IPR001563">
    <property type="entry name" value="Peptidase_S10"/>
</dbReference>
<evidence type="ECO:0000313" key="7">
    <source>
        <dbReference type="EMBL" id="KAF9454245.1"/>
    </source>
</evidence>
<dbReference type="PROSITE" id="PS00131">
    <property type="entry name" value="CARBOXYPEPT_SER_SER"/>
    <property type="match status" value="1"/>
</dbReference>
<keyword evidence="8" id="KW-1185">Reference proteome</keyword>
<comment type="similarity">
    <text evidence="1 6">Belongs to the peptidase S10 family.</text>
</comment>
<reference evidence="7" key="1">
    <citation type="submission" date="2020-11" db="EMBL/GenBank/DDBJ databases">
        <authorList>
            <consortium name="DOE Joint Genome Institute"/>
            <person name="Ahrendt S."/>
            <person name="Riley R."/>
            <person name="Andreopoulos W."/>
            <person name="Labutti K."/>
            <person name="Pangilinan J."/>
            <person name="Ruiz-Duenas F.J."/>
            <person name="Barrasa J.M."/>
            <person name="Sanchez-Garcia M."/>
            <person name="Camarero S."/>
            <person name="Miyauchi S."/>
            <person name="Serrano A."/>
            <person name="Linde D."/>
            <person name="Babiker R."/>
            <person name="Drula E."/>
            <person name="Ayuso-Fernandez I."/>
            <person name="Pacheco R."/>
            <person name="Padilla G."/>
            <person name="Ferreira P."/>
            <person name="Barriuso J."/>
            <person name="Kellner H."/>
            <person name="Castanera R."/>
            <person name="Alfaro M."/>
            <person name="Ramirez L."/>
            <person name="Pisabarro A.G."/>
            <person name="Kuo A."/>
            <person name="Tritt A."/>
            <person name="Lipzen A."/>
            <person name="He G."/>
            <person name="Yan M."/>
            <person name="Ng V."/>
            <person name="Cullen D."/>
            <person name="Martin F."/>
            <person name="Rosso M.-N."/>
            <person name="Henrissat B."/>
            <person name="Hibbett D."/>
            <person name="Martinez A.T."/>
            <person name="Grigoriev I.V."/>
        </authorList>
    </citation>
    <scope>NUCLEOTIDE SEQUENCE</scope>
    <source>
        <strain evidence="7">MF-IS2</strain>
    </source>
</reference>
<dbReference type="Proteomes" id="UP000807342">
    <property type="component" value="Unassembled WGS sequence"/>
</dbReference>
<keyword evidence="6" id="KW-0732">Signal</keyword>
<keyword evidence="5" id="KW-0325">Glycoprotein</keyword>
<protein>
    <recommendedName>
        <fullName evidence="6">Carboxypeptidase</fullName>
        <ecNumber evidence="6">3.4.16.-</ecNumber>
    </recommendedName>
</protein>
<dbReference type="PANTHER" id="PTHR11802">
    <property type="entry name" value="SERINE PROTEASE FAMILY S10 SERINE CARBOXYPEPTIDASE"/>
    <property type="match status" value="1"/>
</dbReference>
<evidence type="ECO:0000256" key="5">
    <source>
        <dbReference type="ARBA" id="ARBA00023180"/>
    </source>
</evidence>
<organism evidence="7 8">
    <name type="scientific">Macrolepiota fuliginosa MF-IS2</name>
    <dbReference type="NCBI Taxonomy" id="1400762"/>
    <lineage>
        <taxon>Eukaryota</taxon>
        <taxon>Fungi</taxon>
        <taxon>Dikarya</taxon>
        <taxon>Basidiomycota</taxon>
        <taxon>Agaricomycotina</taxon>
        <taxon>Agaricomycetes</taxon>
        <taxon>Agaricomycetidae</taxon>
        <taxon>Agaricales</taxon>
        <taxon>Agaricineae</taxon>
        <taxon>Agaricaceae</taxon>
        <taxon>Macrolepiota</taxon>
    </lineage>
</organism>
<evidence type="ECO:0000256" key="3">
    <source>
        <dbReference type="ARBA" id="ARBA00022670"/>
    </source>
</evidence>
<comment type="caution">
    <text evidence="7">The sequence shown here is derived from an EMBL/GenBank/DDBJ whole genome shotgun (WGS) entry which is preliminary data.</text>
</comment>
<accession>A0A9P5XNX7</accession>
<sequence>MTLLKDARLLAVAYLSCSAYVLGQSQPPPKPPSSFPHVYPGQPSGDFSPDWQNYFRVKDPLPNITFPVEQSFAGNIPVQRAGHPNNTLFFVGFEKSNGSLTAPSSDNNTDPWGIWLNGGPGSSSLYGLFFENGPIHIDEVNYSASPNNRSWSQLVDYFWIDQPVGVGFSTADSDGYVHDEDQMGADFMGFLGNLVKVFPSLRTRPLYITGESYAGMYIPYIMKAYFNMENPPVKVGKFVIGDGSVASAQVFELLPALTILETYPQIIGYDQEVYKYFKAQSELCHYDVNLTYPQSGILPSIPLIEPTQRDLPFMATQLKHQNFMTELYRRAAEKESQFDKRDLVRRNASEFLDGRSFDQIDPWYGCILLWMYIDYAVNYTFPWSLNNNSDSNSLGFNVYDIPSPSVMGDASVFLNDPQTRKALNAPTSKDWEMQFPFVFGDPNAIDPSPEPMTFLTDLATNATKQNISAVFYSGNNDALIAHRGTEVTIQNTTFGGIQGFTRKPSTPWNDDSGNFAGIVHQERNWTYVLFNNVGHVVPEGAPSAAFTFFREFVVGHNQTGLVLTTPNGSTVVGGENATLAADVMPGRDEVIYGSGTVVSTFVFPQATRDAWQQFIRTETATPTGVAGRANTASAGAVVLGGRGALSWIVGVIGLVSTCVYVL</sequence>
<evidence type="ECO:0000313" key="8">
    <source>
        <dbReference type="Proteomes" id="UP000807342"/>
    </source>
</evidence>
<evidence type="ECO:0000256" key="4">
    <source>
        <dbReference type="ARBA" id="ARBA00022801"/>
    </source>
</evidence>
<keyword evidence="2 6" id="KW-0121">Carboxypeptidase</keyword>
<proteinExistence type="inferred from homology"/>
<dbReference type="AlphaFoldDB" id="A0A9P5XNX7"/>
<evidence type="ECO:0000256" key="6">
    <source>
        <dbReference type="RuleBase" id="RU361156"/>
    </source>
</evidence>
<dbReference type="GO" id="GO:0006508">
    <property type="term" value="P:proteolysis"/>
    <property type="evidence" value="ECO:0007669"/>
    <property type="project" value="UniProtKB-KW"/>
</dbReference>
<keyword evidence="4 6" id="KW-0378">Hydrolase</keyword>
<dbReference type="PANTHER" id="PTHR11802:SF479">
    <property type="entry name" value="CARBOXYPEPTIDASE"/>
    <property type="match status" value="1"/>
</dbReference>
<dbReference type="InterPro" id="IPR029058">
    <property type="entry name" value="AB_hydrolase_fold"/>
</dbReference>
<evidence type="ECO:0000256" key="2">
    <source>
        <dbReference type="ARBA" id="ARBA00022645"/>
    </source>
</evidence>
<keyword evidence="3 6" id="KW-0645">Protease</keyword>
<dbReference type="InterPro" id="IPR018202">
    <property type="entry name" value="Ser_caboxypep_ser_AS"/>
</dbReference>
<dbReference type="PRINTS" id="PR00724">
    <property type="entry name" value="CRBOXYPTASEC"/>
</dbReference>
<gene>
    <name evidence="7" type="ORF">P691DRAFT_770687</name>
</gene>
<dbReference type="EC" id="3.4.16.-" evidence="6"/>
<evidence type="ECO:0000256" key="1">
    <source>
        <dbReference type="ARBA" id="ARBA00009431"/>
    </source>
</evidence>
<dbReference type="Pfam" id="PF00450">
    <property type="entry name" value="Peptidase_S10"/>
    <property type="match status" value="1"/>
</dbReference>
<feature type="chain" id="PRO_5040547692" description="Carboxypeptidase" evidence="6">
    <location>
        <begin position="24"/>
        <end position="662"/>
    </location>
</feature>
<dbReference type="SUPFAM" id="SSF53474">
    <property type="entry name" value="alpha/beta-Hydrolases"/>
    <property type="match status" value="1"/>
</dbReference>